<dbReference type="PANTHER" id="PTHR44809:SF1">
    <property type="entry name" value="PROTEIN O-MANNOSYL-TRANSFERASE TMTC1"/>
    <property type="match status" value="1"/>
</dbReference>
<evidence type="ECO:0000313" key="3">
    <source>
        <dbReference type="EMBL" id="GAC15146.1"/>
    </source>
</evidence>
<dbReference type="InterPro" id="IPR019734">
    <property type="entry name" value="TPR_rpt"/>
</dbReference>
<dbReference type="Pfam" id="PF01476">
    <property type="entry name" value="LysM"/>
    <property type="match status" value="1"/>
</dbReference>
<keyword evidence="4" id="KW-1185">Reference proteome</keyword>
<gene>
    <name evidence="3" type="primary">pilF</name>
    <name evidence="3" type="ORF">GLIP_2520</name>
</gene>
<dbReference type="InterPro" id="IPR036779">
    <property type="entry name" value="LysM_dom_sf"/>
</dbReference>
<dbReference type="PROSITE" id="PS51257">
    <property type="entry name" value="PROKAR_LIPOPROTEIN"/>
    <property type="match status" value="1"/>
</dbReference>
<dbReference type="Gene3D" id="3.10.350.10">
    <property type="entry name" value="LysM domain"/>
    <property type="match status" value="1"/>
</dbReference>
<keyword evidence="1" id="KW-0802">TPR repeat</keyword>
<dbReference type="SUPFAM" id="SSF48452">
    <property type="entry name" value="TPR-like"/>
    <property type="match status" value="1"/>
</dbReference>
<evidence type="ECO:0000259" key="2">
    <source>
        <dbReference type="PROSITE" id="PS51782"/>
    </source>
</evidence>
<evidence type="ECO:0000313" key="4">
    <source>
        <dbReference type="Proteomes" id="UP000006334"/>
    </source>
</evidence>
<dbReference type="PROSITE" id="PS50005">
    <property type="entry name" value="TPR"/>
    <property type="match status" value="3"/>
</dbReference>
<dbReference type="NCBIfam" id="TIGR02521">
    <property type="entry name" value="type_IV_pilW"/>
    <property type="match status" value="1"/>
</dbReference>
<comment type="caution">
    <text evidence="3">The sequence shown here is derived from an EMBL/GenBank/DDBJ whole genome shotgun (WGS) entry which is preliminary data.</text>
</comment>
<dbReference type="SMART" id="SM00257">
    <property type="entry name" value="LysM"/>
    <property type="match status" value="1"/>
</dbReference>
<dbReference type="OrthoDB" id="9814042at2"/>
<feature type="repeat" description="TPR" evidence="1">
    <location>
        <begin position="140"/>
        <end position="173"/>
    </location>
</feature>
<proteinExistence type="predicted"/>
<dbReference type="EMBL" id="BAEN01000049">
    <property type="protein sequence ID" value="GAC15146.1"/>
    <property type="molecule type" value="Genomic_DNA"/>
</dbReference>
<dbReference type="SUPFAM" id="SSF54106">
    <property type="entry name" value="LysM domain"/>
    <property type="match status" value="1"/>
</dbReference>
<dbReference type="STRING" id="1127673.GLIP_2520"/>
<dbReference type="eggNOG" id="COG3063">
    <property type="taxonomic scope" value="Bacteria"/>
</dbReference>
<dbReference type="Gene3D" id="1.25.40.10">
    <property type="entry name" value="Tetratricopeptide repeat domain"/>
    <property type="match status" value="1"/>
</dbReference>
<dbReference type="SMART" id="SM00028">
    <property type="entry name" value="TPR"/>
    <property type="match status" value="4"/>
</dbReference>
<reference evidence="3 4" key="1">
    <citation type="journal article" date="2017" name="Antonie Van Leeuwenhoek">
        <title>Rhizobium rhizosphaerae sp. nov., a novel species isolated from rice rhizosphere.</title>
        <authorList>
            <person name="Zhao J.J."/>
            <person name="Zhang J."/>
            <person name="Zhang R.J."/>
            <person name="Zhang C.W."/>
            <person name="Yin H.Q."/>
            <person name="Zhang X.X."/>
        </authorList>
    </citation>
    <scope>NUCLEOTIDE SEQUENCE [LARGE SCALE GENOMIC DNA]</scope>
    <source>
        <strain evidence="3 4">E3</strain>
    </source>
</reference>
<dbReference type="AlphaFoldDB" id="K6XTY0"/>
<dbReference type="Pfam" id="PF13424">
    <property type="entry name" value="TPR_12"/>
    <property type="match status" value="1"/>
</dbReference>
<dbReference type="RefSeq" id="WP_008844951.1">
    <property type="nucleotide sequence ID" value="NZ_BAEN01000049.1"/>
</dbReference>
<protein>
    <submittedName>
        <fullName evidence="3">Type IV pilus assembly protein PilF</fullName>
    </submittedName>
</protein>
<name>K6XTY0_9ALTE</name>
<feature type="repeat" description="TPR" evidence="1">
    <location>
        <begin position="70"/>
        <end position="103"/>
    </location>
</feature>
<dbReference type="InterPro" id="IPR013360">
    <property type="entry name" value="Pilus_4_PilW"/>
</dbReference>
<dbReference type="Proteomes" id="UP000006334">
    <property type="component" value="Unassembled WGS sequence"/>
</dbReference>
<dbReference type="Pfam" id="PF13181">
    <property type="entry name" value="TPR_8"/>
    <property type="match status" value="2"/>
</dbReference>
<feature type="repeat" description="TPR" evidence="1">
    <location>
        <begin position="36"/>
        <end position="69"/>
    </location>
</feature>
<dbReference type="CDD" id="cd00118">
    <property type="entry name" value="LysM"/>
    <property type="match status" value="1"/>
</dbReference>
<feature type="domain" description="LysM" evidence="2">
    <location>
        <begin position="352"/>
        <end position="396"/>
    </location>
</feature>
<dbReference type="InterPro" id="IPR052943">
    <property type="entry name" value="TMTC_O-mannosyl-trnsfr"/>
</dbReference>
<dbReference type="PANTHER" id="PTHR44809">
    <property type="match status" value="1"/>
</dbReference>
<sequence>MRSFLIVAMIFLSACVSEPLPDGFKASDDFDPVAAAKNRISLGLTYLKNGNFSQAKFNLDKALQFAPRLADAHFSMAYYYQQVDEIKLADDAYQKALDFDPKNPDIANSYGAFLCENGNYEEAKNYFLKAVNSANYISTAETYENLALCSQSQGQIDDAITYLQSSLNHQPSRAKALQLLVELQMQQQQWNDAKLSLRRLEKNSRVTADTLYMSVVIEQALNNDELAKGYGDMLISMYPSHPKTLEYIKNRKNISNLVTKQKVVKQLKPATDQIVNKETQPPVSETLNNANRDNEITAQEEQNLAKQQQDKAPLKDYPVEDLPIVEPVENESDISTENVKNKPDSEDTQIAQYHVVEKGENLYRISLKYNVKMQRLIDWNELPDASSIYVGKKLIVIDPEAVEQK</sequence>
<dbReference type="eggNOG" id="COG1388">
    <property type="taxonomic scope" value="Bacteria"/>
</dbReference>
<dbReference type="InterPro" id="IPR011990">
    <property type="entry name" value="TPR-like_helical_dom_sf"/>
</dbReference>
<organism evidence="3 4">
    <name type="scientific">Aliiglaciecola lipolytica E3</name>
    <dbReference type="NCBI Taxonomy" id="1127673"/>
    <lineage>
        <taxon>Bacteria</taxon>
        <taxon>Pseudomonadati</taxon>
        <taxon>Pseudomonadota</taxon>
        <taxon>Gammaproteobacteria</taxon>
        <taxon>Alteromonadales</taxon>
        <taxon>Alteromonadaceae</taxon>
        <taxon>Aliiglaciecola</taxon>
    </lineage>
</organism>
<dbReference type="InterPro" id="IPR018392">
    <property type="entry name" value="LysM"/>
</dbReference>
<dbReference type="PROSITE" id="PS51782">
    <property type="entry name" value="LYSM"/>
    <property type="match status" value="1"/>
</dbReference>
<accession>K6XTY0</accession>
<evidence type="ECO:0000256" key="1">
    <source>
        <dbReference type="PROSITE-ProRule" id="PRU00339"/>
    </source>
</evidence>